<reference evidence="4" key="1">
    <citation type="submission" date="2016-10" db="EMBL/GenBank/DDBJ databases">
        <authorList>
            <person name="Varghese N."/>
            <person name="Submissions S."/>
        </authorList>
    </citation>
    <scope>NUCLEOTIDE SEQUENCE [LARGE SCALE GENOMIC DNA]</scope>
    <source>
        <strain evidence="4">ATCC 43811</strain>
    </source>
</reference>
<dbReference type="GO" id="GO:0006355">
    <property type="term" value="P:regulation of DNA-templated transcription"/>
    <property type="evidence" value="ECO:0007669"/>
    <property type="project" value="InterPro"/>
</dbReference>
<dbReference type="STRING" id="34097.SAMN02745150_00609"/>
<dbReference type="InterPro" id="IPR006027">
    <property type="entry name" value="NusB_RsmB_TIM44"/>
</dbReference>
<dbReference type="EMBL" id="FOKY01000002">
    <property type="protein sequence ID" value="SFB75162.1"/>
    <property type="molecule type" value="Genomic_DNA"/>
</dbReference>
<feature type="domain" description="NusB/RsmB/TIM44" evidence="2">
    <location>
        <begin position="34"/>
        <end position="146"/>
    </location>
</feature>
<evidence type="ECO:0000313" key="4">
    <source>
        <dbReference type="Proteomes" id="UP000240042"/>
    </source>
</evidence>
<proteinExistence type="predicted"/>
<evidence type="ECO:0000256" key="1">
    <source>
        <dbReference type="ARBA" id="ARBA00022884"/>
    </source>
</evidence>
<keyword evidence="1" id="KW-0694">RNA-binding</keyword>
<name>A0A1I1DLC2_BREAD</name>
<dbReference type="Proteomes" id="UP000240042">
    <property type="component" value="Unassembled WGS sequence"/>
</dbReference>
<dbReference type="Pfam" id="PF01029">
    <property type="entry name" value="NusB"/>
    <property type="match status" value="1"/>
</dbReference>
<organism evidence="3 4">
    <name type="scientific">Brevinema andersonii</name>
    <dbReference type="NCBI Taxonomy" id="34097"/>
    <lineage>
        <taxon>Bacteria</taxon>
        <taxon>Pseudomonadati</taxon>
        <taxon>Spirochaetota</taxon>
        <taxon>Spirochaetia</taxon>
        <taxon>Brevinematales</taxon>
        <taxon>Brevinemataceae</taxon>
        <taxon>Brevinema</taxon>
    </lineage>
</organism>
<gene>
    <name evidence="3" type="ORF">SAMN02745150_00609</name>
</gene>
<dbReference type="AlphaFoldDB" id="A0A1I1DLC2"/>
<evidence type="ECO:0000313" key="3">
    <source>
        <dbReference type="EMBL" id="SFB75162.1"/>
    </source>
</evidence>
<dbReference type="GO" id="GO:0003723">
    <property type="term" value="F:RNA binding"/>
    <property type="evidence" value="ECO:0007669"/>
    <property type="project" value="UniProtKB-KW"/>
</dbReference>
<dbReference type="SUPFAM" id="SSF48013">
    <property type="entry name" value="NusB-like"/>
    <property type="match status" value="1"/>
</dbReference>
<protein>
    <submittedName>
        <fullName evidence="3">NusB antitermination factor</fullName>
    </submittedName>
</protein>
<evidence type="ECO:0000259" key="2">
    <source>
        <dbReference type="Pfam" id="PF01029"/>
    </source>
</evidence>
<dbReference type="RefSeq" id="WP_092318494.1">
    <property type="nucleotide sequence ID" value="NZ_FOKY01000002.1"/>
</dbReference>
<dbReference type="Gene3D" id="1.10.940.10">
    <property type="entry name" value="NusB-like"/>
    <property type="match status" value="1"/>
</dbReference>
<dbReference type="OrthoDB" id="9811381at2"/>
<keyword evidence="4" id="KW-1185">Reference proteome</keyword>
<accession>A0A1I1DLC2</accession>
<sequence>MQCVYECNPRRFERLLTILAMNNNLNPNSTEELESLYQFLHDYDHSSILRKIPSNVRNRILIRAFENIYGIQKEADVLVQILSKSIKNRPFEQMYKMDRNLLMLGAFELRHNDTEPNIIIKEILIISDLLGNQKAGSYLSGILKTLAFGERISIPFKVPIKPRPKIKLKKSSSTLPLL</sequence>
<dbReference type="InterPro" id="IPR035926">
    <property type="entry name" value="NusB-like_sf"/>
</dbReference>